<evidence type="ECO:0000313" key="1">
    <source>
        <dbReference type="EMBL" id="CAF4732114.1"/>
    </source>
</evidence>
<dbReference type="Proteomes" id="UP000676336">
    <property type="component" value="Unassembled WGS sequence"/>
</dbReference>
<protein>
    <submittedName>
        <fullName evidence="1">Uncharacterized protein</fullName>
    </submittedName>
</protein>
<name>A0A8S3B0G3_9BILA</name>
<sequence length="24" mass="2712">MSQSTASKNILNVAIDYLINKFQL</sequence>
<gene>
    <name evidence="1" type="ORF">SMN809_LOCUS44315</name>
</gene>
<reference evidence="1" key="1">
    <citation type="submission" date="2021-02" db="EMBL/GenBank/DDBJ databases">
        <authorList>
            <person name="Nowell W R."/>
        </authorList>
    </citation>
    <scope>NUCLEOTIDE SEQUENCE</scope>
</reference>
<feature type="non-terminal residue" evidence="1">
    <location>
        <position position="24"/>
    </location>
</feature>
<comment type="caution">
    <text evidence="1">The sequence shown here is derived from an EMBL/GenBank/DDBJ whole genome shotgun (WGS) entry which is preliminary data.</text>
</comment>
<evidence type="ECO:0000313" key="2">
    <source>
        <dbReference type="Proteomes" id="UP000676336"/>
    </source>
</evidence>
<proteinExistence type="predicted"/>
<accession>A0A8S3B0G3</accession>
<organism evidence="1 2">
    <name type="scientific">Rotaria magnacalcarata</name>
    <dbReference type="NCBI Taxonomy" id="392030"/>
    <lineage>
        <taxon>Eukaryota</taxon>
        <taxon>Metazoa</taxon>
        <taxon>Spiralia</taxon>
        <taxon>Gnathifera</taxon>
        <taxon>Rotifera</taxon>
        <taxon>Eurotatoria</taxon>
        <taxon>Bdelloidea</taxon>
        <taxon>Philodinida</taxon>
        <taxon>Philodinidae</taxon>
        <taxon>Rotaria</taxon>
    </lineage>
</organism>
<dbReference type="AlphaFoldDB" id="A0A8S3B0G3"/>
<dbReference type="EMBL" id="CAJOBI010132651">
    <property type="protein sequence ID" value="CAF4732114.1"/>
    <property type="molecule type" value="Genomic_DNA"/>
</dbReference>